<keyword evidence="2 4" id="KW-0342">GTP-binding</keyword>
<dbReference type="PANTHER" id="PTHR11566:SF197">
    <property type="entry name" value="DYNAMIN CENTRAL DOMAIN, DYNAMIN, GTPASE REGION, GTPASE EFFECTOR DOMAIN, DYNAMIN SUPERFAMILY"/>
    <property type="match status" value="1"/>
</dbReference>
<name>A0A5J5ALU4_9ASTE</name>
<dbReference type="InterPro" id="IPR000375">
    <property type="entry name" value="Dynamin_stalk"/>
</dbReference>
<sequence>MADYNPVSVSPLGHVLIPIVNKLQDIFAQLGTSSTIELPQVAVVGSQSSGKSSVLEALVGRDFLPRGSDICTRRPLLLQLVRTADGTEEEYGEFLHLPGKKFFDFSEIRREIQAETEKEAGGNKGVSDKQIRLKIYSPSVLDITLVDLPGITKVPVDDQPSDIEARIRTMILSYIKQPSCLILAVTPANSYLVNSDALQIAGNADPNGDRTIGVITKLDIMDRGTDARDLLLGKVISLRLGYVGVVNRSQEDIMLNRSIKDALASEENFFRSHNVYNGLVDRCGIPQLAKKLNLILVQHIQKVLPELKSHINSELYSVSKEYASYGEIIESKVDQGSLLLNILSKYSKAFSSMVEGKNEEMLTSQLFGGARIHHIFQSIFVEHLEEVDPCDLTDEDIRTAIQNATGPRSALFVPEVPFQVLVRRQIARLLVPSLQCAGLIYDELVEMSHQCQVRELRRFPVLRKRMDDIVGNFLREGLEPSKKMIGHIIEMELDYINTSHSKFIGGNKAVEVALQQIRSSRVSAQMPRPRNGVVSDMVPAFERNSRSRAIVARSPANGIITDQGVLGITDIERNVPSGGTVGSSWGISSIFSGRENRTTREVSRSNSNDEPVYRMVHTLSMIHLREPPAVLRSSETHSEQEAIEIAITKLLLRSYYDIVRKKIEDSVPKAIMHFLVNHSKRALHNVLIEKLYRENLFEEMLQETEEMAMKRRHAQETLRILQQAAQTLDELPLEAETIEKGYSLGIDPTGLPNILGCTSSALYGTINGSN</sequence>
<dbReference type="GO" id="GO:0005525">
    <property type="term" value="F:GTP binding"/>
    <property type="evidence" value="ECO:0007669"/>
    <property type="project" value="UniProtKB-KW"/>
</dbReference>
<dbReference type="Gene3D" id="3.40.50.300">
    <property type="entry name" value="P-loop containing nucleotide triphosphate hydrolases"/>
    <property type="match status" value="1"/>
</dbReference>
<dbReference type="InterPro" id="IPR003130">
    <property type="entry name" value="GED"/>
</dbReference>
<dbReference type="Pfam" id="PF00350">
    <property type="entry name" value="Dynamin_N"/>
    <property type="match status" value="1"/>
</dbReference>
<dbReference type="SMART" id="SM00053">
    <property type="entry name" value="DYNc"/>
    <property type="match status" value="1"/>
</dbReference>
<dbReference type="SMART" id="SM00302">
    <property type="entry name" value="GED"/>
    <property type="match status" value="1"/>
</dbReference>
<dbReference type="InterPro" id="IPR022812">
    <property type="entry name" value="Dynamin"/>
</dbReference>
<organism evidence="7 8">
    <name type="scientific">Nyssa sinensis</name>
    <dbReference type="NCBI Taxonomy" id="561372"/>
    <lineage>
        <taxon>Eukaryota</taxon>
        <taxon>Viridiplantae</taxon>
        <taxon>Streptophyta</taxon>
        <taxon>Embryophyta</taxon>
        <taxon>Tracheophyta</taxon>
        <taxon>Spermatophyta</taxon>
        <taxon>Magnoliopsida</taxon>
        <taxon>eudicotyledons</taxon>
        <taxon>Gunneridae</taxon>
        <taxon>Pentapetalae</taxon>
        <taxon>asterids</taxon>
        <taxon>Cornales</taxon>
        <taxon>Nyssaceae</taxon>
        <taxon>Nyssa</taxon>
    </lineage>
</organism>
<dbReference type="PROSITE" id="PS51388">
    <property type="entry name" value="GED"/>
    <property type="match status" value="1"/>
</dbReference>
<accession>A0A5J5ALU4</accession>
<evidence type="ECO:0000256" key="2">
    <source>
        <dbReference type="ARBA" id="ARBA00023134"/>
    </source>
</evidence>
<dbReference type="GO" id="GO:0016020">
    <property type="term" value="C:membrane"/>
    <property type="evidence" value="ECO:0007669"/>
    <property type="project" value="TreeGrafter"/>
</dbReference>
<dbReference type="GO" id="GO:0005874">
    <property type="term" value="C:microtubule"/>
    <property type="evidence" value="ECO:0007669"/>
    <property type="project" value="TreeGrafter"/>
</dbReference>
<dbReference type="PROSITE" id="PS51718">
    <property type="entry name" value="G_DYNAMIN_2"/>
    <property type="match status" value="1"/>
</dbReference>
<dbReference type="Gene3D" id="1.20.120.1240">
    <property type="entry name" value="Dynamin, middle domain"/>
    <property type="match status" value="2"/>
</dbReference>
<dbReference type="PRINTS" id="PR00195">
    <property type="entry name" value="DYNAMIN"/>
</dbReference>
<protein>
    <recommendedName>
        <fullName evidence="9">Dynamin-type G domain-containing protein</fullName>
    </recommendedName>
</protein>
<proteinExistence type="inferred from homology"/>
<dbReference type="GO" id="GO:0005737">
    <property type="term" value="C:cytoplasm"/>
    <property type="evidence" value="ECO:0007669"/>
    <property type="project" value="UniProtKB-ARBA"/>
</dbReference>
<dbReference type="InterPro" id="IPR030381">
    <property type="entry name" value="G_DYNAMIN_dom"/>
</dbReference>
<dbReference type="InterPro" id="IPR001401">
    <property type="entry name" value="Dynamin_GTPase"/>
</dbReference>
<keyword evidence="1 4" id="KW-0547">Nucleotide-binding</keyword>
<dbReference type="PANTHER" id="PTHR11566">
    <property type="entry name" value="DYNAMIN"/>
    <property type="match status" value="1"/>
</dbReference>
<dbReference type="Proteomes" id="UP000325577">
    <property type="component" value="Linkage Group LG2"/>
</dbReference>
<evidence type="ECO:0000313" key="8">
    <source>
        <dbReference type="Proteomes" id="UP000325577"/>
    </source>
</evidence>
<reference evidence="7 8" key="1">
    <citation type="submission" date="2019-09" db="EMBL/GenBank/DDBJ databases">
        <title>A chromosome-level genome assembly of the Chinese tupelo Nyssa sinensis.</title>
        <authorList>
            <person name="Yang X."/>
            <person name="Kang M."/>
            <person name="Yang Y."/>
            <person name="Xiong H."/>
            <person name="Wang M."/>
            <person name="Zhang Z."/>
            <person name="Wang Z."/>
            <person name="Wu H."/>
            <person name="Ma T."/>
            <person name="Liu J."/>
            <person name="Xi Z."/>
        </authorList>
    </citation>
    <scope>NUCLEOTIDE SEQUENCE [LARGE SCALE GENOMIC DNA]</scope>
    <source>
        <strain evidence="7">J267</strain>
        <tissue evidence="7">Leaf</tissue>
    </source>
</reference>
<evidence type="ECO:0000256" key="1">
    <source>
        <dbReference type="ARBA" id="ARBA00022741"/>
    </source>
</evidence>
<evidence type="ECO:0000259" key="5">
    <source>
        <dbReference type="PROSITE" id="PS51388"/>
    </source>
</evidence>
<evidence type="ECO:0000313" key="7">
    <source>
        <dbReference type="EMBL" id="KAA8530732.1"/>
    </source>
</evidence>
<dbReference type="CDD" id="cd08771">
    <property type="entry name" value="DLP_1"/>
    <property type="match status" value="1"/>
</dbReference>
<dbReference type="InterPro" id="IPR045063">
    <property type="entry name" value="Dynamin_N"/>
</dbReference>
<evidence type="ECO:0000256" key="4">
    <source>
        <dbReference type="RuleBase" id="RU003932"/>
    </source>
</evidence>
<dbReference type="OrthoDB" id="5061070at2759"/>
<dbReference type="SUPFAM" id="SSF52540">
    <property type="entry name" value="P-loop containing nucleoside triphosphate hydrolases"/>
    <property type="match status" value="1"/>
</dbReference>
<keyword evidence="8" id="KW-1185">Reference proteome</keyword>
<comment type="similarity">
    <text evidence="4">Belongs to the TRAFAC class dynamin-like GTPase superfamily. Dynamin/Fzo/YdjA family.</text>
</comment>
<feature type="domain" description="Dynamin-type G" evidence="6">
    <location>
        <begin position="35"/>
        <end position="305"/>
    </location>
</feature>
<evidence type="ECO:0008006" key="9">
    <source>
        <dbReference type="Google" id="ProtNLM"/>
    </source>
</evidence>
<keyword evidence="3" id="KW-0505">Motor protein</keyword>
<dbReference type="FunFam" id="3.40.50.300:FF:001027">
    <property type="entry name" value="dynamin-related protein 3A"/>
    <property type="match status" value="1"/>
</dbReference>
<evidence type="ECO:0000259" key="6">
    <source>
        <dbReference type="PROSITE" id="PS51718"/>
    </source>
</evidence>
<dbReference type="InterPro" id="IPR027417">
    <property type="entry name" value="P-loop_NTPase"/>
</dbReference>
<gene>
    <name evidence="7" type="ORF">F0562_005334</name>
</gene>
<dbReference type="GO" id="GO:0003924">
    <property type="term" value="F:GTPase activity"/>
    <property type="evidence" value="ECO:0007669"/>
    <property type="project" value="InterPro"/>
</dbReference>
<feature type="domain" description="GED" evidence="5">
    <location>
        <begin position="645"/>
        <end position="736"/>
    </location>
</feature>
<dbReference type="Pfam" id="PF02212">
    <property type="entry name" value="GED"/>
    <property type="match status" value="1"/>
</dbReference>
<dbReference type="AlphaFoldDB" id="A0A5J5ALU4"/>
<dbReference type="PROSITE" id="PS00410">
    <property type="entry name" value="G_DYNAMIN_1"/>
    <property type="match status" value="1"/>
</dbReference>
<dbReference type="Pfam" id="PF01031">
    <property type="entry name" value="Dynamin_M"/>
    <property type="match status" value="1"/>
</dbReference>
<dbReference type="InterPro" id="IPR019762">
    <property type="entry name" value="Dynamin_GTPase_CS"/>
</dbReference>
<evidence type="ECO:0000256" key="3">
    <source>
        <dbReference type="ARBA" id="ARBA00023175"/>
    </source>
</evidence>
<dbReference type="EMBL" id="CM018043">
    <property type="protein sequence ID" value="KAA8530732.1"/>
    <property type="molecule type" value="Genomic_DNA"/>
</dbReference>
<dbReference type="InterPro" id="IPR020850">
    <property type="entry name" value="GED_dom"/>
</dbReference>
<dbReference type="GO" id="GO:0008017">
    <property type="term" value="F:microtubule binding"/>
    <property type="evidence" value="ECO:0007669"/>
    <property type="project" value="TreeGrafter"/>
</dbReference>